<evidence type="ECO:0000313" key="2">
    <source>
        <dbReference type="Proteomes" id="UP001151760"/>
    </source>
</evidence>
<gene>
    <name evidence="1" type="ORF">Tco_0922663</name>
</gene>
<evidence type="ECO:0000313" key="1">
    <source>
        <dbReference type="EMBL" id="GJT32244.1"/>
    </source>
</evidence>
<dbReference type="Proteomes" id="UP001151760">
    <property type="component" value="Unassembled WGS sequence"/>
</dbReference>
<name>A0ABQ5D5Z4_9ASTR</name>
<sequence>MLQDLLTLGVFSNGGLHRVVCTSLVNTPGHGLHGHSNIQVMLLLWCCGDVSGGMELKIMDCSNCQEHTQVVTEYVDKGMTYVNLQHMEGGETGELVISQKDSRCGTGGHRQIRSAVFEMVELVDF</sequence>
<reference evidence="1" key="1">
    <citation type="journal article" date="2022" name="Int. J. Mol. Sci.">
        <title>Draft Genome of Tanacetum Coccineum: Genomic Comparison of Closely Related Tanacetum-Family Plants.</title>
        <authorList>
            <person name="Yamashiro T."/>
            <person name="Shiraishi A."/>
            <person name="Nakayama K."/>
            <person name="Satake H."/>
        </authorList>
    </citation>
    <scope>NUCLEOTIDE SEQUENCE</scope>
</reference>
<reference evidence="1" key="2">
    <citation type="submission" date="2022-01" db="EMBL/GenBank/DDBJ databases">
        <authorList>
            <person name="Yamashiro T."/>
            <person name="Shiraishi A."/>
            <person name="Satake H."/>
            <person name="Nakayama K."/>
        </authorList>
    </citation>
    <scope>NUCLEOTIDE SEQUENCE</scope>
</reference>
<comment type="caution">
    <text evidence="1">The sequence shown here is derived from an EMBL/GenBank/DDBJ whole genome shotgun (WGS) entry which is preliminary data.</text>
</comment>
<keyword evidence="2" id="KW-1185">Reference proteome</keyword>
<proteinExistence type="predicted"/>
<organism evidence="1 2">
    <name type="scientific">Tanacetum coccineum</name>
    <dbReference type="NCBI Taxonomy" id="301880"/>
    <lineage>
        <taxon>Eukaryota</taxon>
        <taxon>Viridiplantae</taxon>
        <taxon>Streptophyta</taxon>
        <taxon>Embryophyta</taxon>
        <taxon>Tracheophyta</taxon>
        <taxon>Spermatophyta</taxon>
        <taxon>Magnoliopsida</taxon>
        <taxon>eudicotyledons</taxon>
        <taxon>Gunneridae</taxon>
        <taxon>Pentapetalae</taxon>
        <taxon>asterids</taxon>
        <taxon>campanulids</taxon>
        <taxon>Asterales</taxon>
        <taxon>Asteraceae</taxon>
        <taxon>Asteroideae</taxon>
        <taxon>Anthemideae</taxon>
        <taxon>Anthemidinae</taxon>
        <taxon>Tanacetum</taxon>
    </lineage>
</organism>
<accession>A0ABQ5D5Z4</accession>
<dbReference type="EMBL" id="BQNB010014777">
    <property type="protein sequence ID" value="GJT32244.1"/>
    <property type="molecule type" value="Genomic_DNA"/>
</dbReference>
<protein>
    <submittedName>
        <fullName evidence="1">Uncharacterized protein</fullName>
    </submittedName>
</protein>